<dbReference type="OrthoDB" id="5441488at2"/>
<feature type="transmembrane region" description="Helical" evidence="7">
    <location>
        <begin position="12"/>
        <end position="31"/>
    </location>
</feature>
<dbReference type="PRINTS" id="PR00260">
    <property type="entry name" value="CHEMTRNSDUCR"/>
</dbReference>
<gene>
    <name evidence="9" type="ORF">DLM46_13910</name>
</gene>
<dbReference type="Proteomes" id="UP000254875">
    <property type="component" value="Unassembled WGS sequence"/>
</dbReference>
<dbReference type="GO" id="GO:0005886">
    <property type="term" value="C:plasma membrane"/>
    <property type="evidence" value="ECO:0007669"/>
    <property type="project" value="TreeGrafter"/>
</dbReference>
<evidence type="ECO:0000256" key="1">
    <source>
        <dbReference type="ARBA" id="ARBA00004370"/>
    </source>
</evidence>
<comment type="subcellular location">
    <subcellularLocation>
        <location evidence="1">Membrane</location>
    </subcellularLocation>
</comment>
<feature type="transmembrane region" description="Helical" evidence="7">
    <location>
        <begin position="196"/>
        <end position="215"/>
    </location>
</feature>
<evidence type="ECO:0000256" key="2">
    <source>
        <dbReference type="ARBA" id="ARBA00022481"/>
    </source>
</evidence>
<feature type="domain" description="Methyl-accepting transducer" evidence="8">
    <location>
        <begin position="277"/>
        <end position="506"/>
    </location>
</feature>
<dbReference type="AlphaFoldDB" id="A0A370N8U5"/>
<organism evidence="9 10">
    <name type="scientific">Paraburkholderia lacunae</name>
    <dbReference type="NCBI Taxonomy" id="2211104"/>
    <lineage>
        <taxon>Bacteria</taxon>
        <taxon>Pseudomonadati</taxon>
        <taxon>Pseudomonadota</taxon>
        <taxon>Betaproteobacteria</taxon>
        <taxon>Burkholderiales</taxon>
        <taxon>Burkholderiaceae</taxon>
        <taxon>Paraburkholderia</taxon>
    </lineage>
</organism>
<dbReference type="InterPro" id="IPR047347">
    <property type="entry name" value="YvaQ-like_sensor"/>
</dbReference>
<comment type="similarity">
    <text evidence="3">Belongs to the methyl-accepting chemotaxis (MCP) protein family.</text>
</comment>
<keyword evidence="7" id="KW-1133">Transmembrane helix</keyword>
<dbReference type="PROSITE" id="PS50111">
    <property type="entry name" value="CHEMOTAXIS_TRANSDUC_2"/>
    <property type="match status" value="1"/>
</dbReference>
<evidence type="ECO:0000313" key="10">
    <source>
        <dbReference type="Proteomes" id="UP000254875"/>
    </source>
</evidence>
<name>A0A370N8U5_9BURK</name>
<dbReference type="PANTHER" id="PTHR43531:SF14">
    <property type="entry name" value="METHYL-ACCEPTING CHEMOTAXIS PROTEIN I-RELATED"/>
    <property type="match status" value="1"/>
</dbReference>
<evidence type="ECO:0000313" key="9">
    <source>
        <dbReference type="EMBL" id="RDK02039.1"/>
    </source>
</evidence>
<evidence type="ECO:0000259" key="8">
    <source>
        <dbReference type="PROSITE" id="PS50111"/>
    </source>
</evidence>
<evidence type="ECO:0000256" key="4">
    <source>
        <dbReference type="PROSITE-ProRule" id="PRU00284"/>
    </source>
</evidence>
<dbReference type="InterPro" id="IPR004089">
    <property type="entry name" value="MCPsignal_dom"/>
</dbReference>
<evidence type="ECO:0000256" key="7">
    <source>
        <dbReference type="SAM" id="Phobius"/>
    </source>
</evidence>
<dbReference type="GO" id="GO:0006935">
    <property type="term" value="P:chemotaxis"/>
    <property type="evidence" value="ECO:0007669"/>
    <property type="project" value="InterPro"/>
</dbReference>
<dbReference type="InterPro" id="IPR024478">
    <property type="entry name" value="HlyB_4HB_MCP"/>
</dbReference>
<dbReference type="PANTHER" id="PTHR43531">
    <property type="entry name" value="PROTEIN ICFG"/>
    <property type="match status" value="1"/>
</dbReference>
<dbReference type="EMBL" id="QHKS01000008">
    <property type="protein sequence ID" value="RDK02039.1"/>
    <property type="molecule type" value="Genomic_DNA"/>
</dbReference>
<accession>A0A370N8U5</accession>
<protein>
    <submittedName>
        <fullName evidence="9">Methyl-accepting chemotaxis protein</fullName>
    </submittedName>
</protein>
<dbReference type="GO" id="GO:0007165">
    <property type="term" value="P:signal transduction"/>
    <property type="evidence" value="ECO:0007669"/>
    <property type="project" value="UniProtKB-KW"/>
</dbReference>
<dbReference type="InterPro" id="IPR051310">
    <property type="entry name" value="MCP_chemotaxis"/>
</dbReference>
<dbReference type="Pfam" id="PF00015">
    <property type="entry name" value="MCPsignal"/>
    <property type="match status" value="1"/>
</dbReference>
<dbReference type="InterPro" id="IPR004090">
    <property type="entry name" value="Chemotax_Me-accpt_rcpt"/>
</dbReference>
<sequence>MNFKNLTVKVKLSVAFGVLAAIVLILSGISLKELDDANSRFAGYVAGINARAEMAQSIRAAAADRAIAVRNLVLVTTPADIEIEKAAVSDAEDRVQTHLEKFNAMVANATDMSDKARSLAAEISRIETLYRPVALEIYKLAANNQRDAAIAEIDTKCRPLLSALIKASNGYVDFTHERAAQMVQQSADQFVSQRNLLIAICLAAVAMAVVAGVIITRGLMRALGAEPAALGEVTQRVAAGDLSPVPGAKNAPAGSVLASMGEMQASLVRLIAQVRSSADSIATGSSQIASGNVDLSSRTEQQAASLQETASSMEELTSTVKQNAENAQQASSLSANASEVALKGSEVVSQVVGTMGEISASSSKIADITGIIEGIAFQTNILALNAAVEAARAGEQGRGFAVVASEVRSLAQRSSSAAKEIKDVINASVQTIQHGSSLVNAAGKTMSEVTQAVARVSDIMGEIAAASTEQSRGIEQVNQAITQMDEVTQQNAALVEEAAAASKSLEDQGRQLNQAISFFRLDSAANGHTTGGSASQVNLPASRAQPVRPAARKSAATAKPVSATASLAGAAATAGNGEGWDTF</sequence>
<dbReference type="Gene3D" id="1.10.287.950">
    <property type="entry name" value="Methyl-accepting chemotaxis protein"/>
    <property type="match status" value="1"/>
</dbReference>
<dbReference type="CDD" id="cd11386">
    <property type="entry name" value="MCP_signal"/>
    <property type="match status" value="1"/>
</dbReference>
<feature type="coiled-coil region" evidence="5">
    <location>
        <begin position="477"/>
        <end position="515"/>
    </location>
</feature>
<proteinExistence type="inferred from homology"/>
<keyword evidence="7" id="KW-0472">Membrane</keyword>
<feature type="region of interest" description="Disordered" evidence="6">
    <location>
        <begin position="527"/>
        <end position="563"/>
    </location>
</feature>
<keyword evidence="5" id="KW-0175">Coiled coil</keyword>
<dbReference type="SMART" id="SM00283">
    <property type="entry name" value="MA"/>
    <property type="match status" value="1"/>
</dbReference>
<evidence type="ECO:0000256" key="5">
    <source>
        <dbReference type="SAM" id="Coils"/>
    </source>
</evidence>
<keyword evidence="4" id="KW-0807">Transducer</keyword>
<dbReference type="CDD" id="cd19411">
    <property type="entry name" value="MCP2201-like_sensor"/>
    <property type="match status" value="1"/>
</dbReference>
<dbReference type="SUPFAM" id="SSF58104">
    <property type="entry name" value="Methyl-accepting chemotaxis protein (MCP) signaling domain"/>
    <property type="match status" value="1"/>
</dbReference>
<evidence type="ECO:0000256" key="3">
    <source>
        <dbReference type="ARBA" id="ARBA00029447"/>
    </source>
</evidence>
<dbReference type="GO" id="GO:0004888">
    <property type="term" value="F:transmembrane signaling receptor activity"/>
    <property type="evidence" value="ECO:0007669"/>
    <property type="project" value="InterPro"/>
</dbReference>
<dbReference type="RefSeq" id="WP_115101342.1">
    <property type="nucleotide sequence ID" value="NZ_QHKS01000008.1"/>
</dbReference>
<comment type="caution">
    <text evidence="9">The sequence shown here is derived from an EMBL/GenBank/DDBJ whole genome shotgun (WGS) entry which is preliminary data.</text>
</comment>
<keyword evidence="7" id="KW-0812">Transmembrane</keyword>
<keyword evidence="10" id="KW-1185">Reference proteome</keyword>
<evidence type="ECO:0000256" key="6">
    <source>
        <dbReference type="SAM" id="MobiDB-lite"/>
    </source>
</evidence>
<keyword evidence="2" id="KW-0488">Methylation</keyword>
<dbReference type="Pfam" id="PF12729">
    <property type="entry name" value="4HB_MCP_1"/>
    <property type="match status" value="1"/>
</dbReference>
<feature type="compositionally biased region" description="Polar residues" evidence="6">
    <location>
        <begin position="527"/>
        <end position="539"/>
    </location>
</feature>
<dbReference type="FunFam" id="1.10.287.950:FF:000001">
    <property type="entry name" value="Methyl-accepting chemotaxis sensory transducer"/>
    <property type="match status" value="1"/>
</dbReference>
<reference evidence="10" key="1">
    <citation type="submission" date="2018-05" db="EMBL/GenBank/DDBJ databases">
        <authorList>
            <person name="Feng T."/>
        </authorList>
    </citation>
    <scope>NUCLEOTIDE SEQUENCE [LARGE SCALE GENOMIC DNA]</scope>
    <source>
        <strain evidence="10">S27</strain>
    </source>
</reference>